<keyword evidence="2" id="KW-1185">Reference proteome</keyword>
<dbReference type="GeneID" id="96968609"/>
<sequence length="43" mass="4844">MKINYRENLITVTLNLNGAKISLEGKNSDEIEKALKNLKLLLS</sequence>
<dbReference type="Proteomes" id="UP000017081">
    <property type="component" value="Unassembled WGS sequence"/>
</dbReference>
<dbReference type="EMBL" id="AXZF01000107">
    <property type="protein sequence ID" value="ERT67809.1"/>
    <property type="molecule type" value="Genomic_DNA"/>
</dbReference>
<dbReference type="STRING" id="1319815.HMPREF0202_02273"/>
<protein>
    <submittedName>
        <fullName evidence="1">Uncharacterized protein</fullName>
    </submittedName>
</protein>
<evidence type="ECO:0000313" key="2">
    <source>
        <dbReference type="Proteomes" id="UP000017081"/>
    </source>
</evidence>
<gene>
    <name evidence="1" type="ORF">HMPREF0202_02273</name>
</gene>
<proteinExistence type="predicted"/>
<organism evidence="1 2">
    <name type="scientific">Cetobacterium somerae ATCC BAA-474</name>
    <dbReference type="NCBI Taxonomy" id="1319815"/>
    <lineage>
        <taxon>Bacteria</taxon>
        <taxon>Fusobacteriati</taxon>
        <taxon>Fusobacteriota</taxon>
        <taxon>Fusobacteriia</taxon>
        <taxon>Fusobacteriales</taxon>
        <taxon>Fusobacteriaceae</taxon>
        <taxon>Cetobacterium</taxon>
    </lineage>
</organism>
<dbReference type="AlphaFoldDB" id="U7V9J0"/>
<dbReference type="RefSeq" id="WP_023051805.1">
    <property type="nucleotide sequence ID" value="NZ_CP173060.2"/>
</dbReference>
<name>U7V9J0_9FUSO</name>
<comment type="caution">
    <text evidence="1">The sequence shown here is derived from an EMBL/GenBank/DDBJ whole genome shotgun (WGS) entry which is preliminary data.</text>
</comment>
<reference evidence="1 2" key="1">
    <citation type="submission" date="2013-08" db="EMBL/GenBank/DDBJ databases">
        <authorList>
            <person name="Weinstock G."/>
            <person name="Sodergren E."/>
            <person name="Wylie T."/>
            <person name="Fulton L."/>
            <person name="Fulton R."/>
            <person name="Fronick C."/>
            <person name="O'Laughlin M."/>
            <person name="Godfrey J."/>
            <person name="Miner T."/>
            <person name="Herter B."/>
            <person name="Appelbaum E."/>
            <person name="Cordes M."/>
            <person name="Lek S."/>
            <person name="Wollam A."/>
            <person name="Pepin K.H."/>
            <person name="Palsikar V.B."/>
            <person name="Mitreva M."/>
            <person name="Wilson R.K."/>
        </authorList>
    </citation>
    <scope>NUCLEOTIDE SEQUENCE [LARGE SCALE GENOMIC DNA]</scope>
    <source>
        <strain evidence="1 2">ATCC BAA-474</strain>
    </source>
</reference>
<accession>U7V9J0</accession>
<evidence type="ECO:0000313" key="1">
    <source>
        <dbReference type="EMBL" id="ERT67809.1"/>
    </source>
</evidence>
<dbReference type="HOGENOM" id="CLU_3231362_0_0_0"/>